<dbReference type="PROSITE" id="PS50011">
    <property type="entry name" value="PROTEIN_KINASE_DOM"/>
    <property type="match status" value="1"/>
</dbReference>
<dbReference type="Pfam" id="PF00069">
    <property type="entry name" value="Pkinase"/>
    <property type="match status" value="1"/>
</dbReference>
<keyword evidence="14" id="KW-1185">Reference proteome</keyword>
<reference evidence="13" key="1">
    <citation type="submission" date="2021-01" db="EMBL/GenBank/DDBJ databases">
        <title>Lacisediminihabitans sp. nov. strain G11-30, isolated from Antarctic Soil.</title>
        <authorList>
            <person name="Li J."/>
        </authorList>
    </citation>
    <scope>NUCLEOTIDE SEQUENCE</scope>
    <source>
        <strain evidence="13">G11-30</strain>
    </source>
</reference>
<feature type="domain" description="PASTA" evidence="12">
    <location>
        <begin position="460"/>
        <end position="524"/>
    </location>
</feature>
<dbReference type="PROSITE" id="PS00109">
    <property type="entry name" value="PROTEIN_KINASE_TYR"/>
    <property type="match status" value="1"/>
</dbReference>
<evidence type="ECO:0000256" key="3">
    <source>
        <dbReference type="ARBA" id="ARBA00022679"/>
    </source>
</evidence>
<keyword evidence="5" id="KW-0418">Kinase</keyword>
<dbReference type="GO" id="GO:0005524">
    <property type="term" value="F:ATP binding"/>
    <property type="evidence" value="ECO:0007669"/>
    <property type="project" value="UniProtKB-UniRule"/>
</dbReference>
<dbReference type="AlphaFoldDB" id="A0A934W5K6"/>
<keyword evidence="2" id="KW-0723">Serine/threonine-protein kinase</keyword>
<feature type="domain" description="Protein kinase" evidence="11">
    <location>
        <begin position="12"/>
        <end position="279"/>
    </location>
</feature>
<evidence type="ECO:0000256" key="7">
    <source>
        <dbReference type="ARBA" id="ARBA00047899"/>
    </source>
</evidence>
<dbReference type="Proteomes" id="UP000636458">
    <property type="component" value="Unassembled WGS sequence"/>
</dbReference>
<dbReference type="Gene3D" id="3.30.200.20">
    <property type="entry name" value="Phosphorylase Kinase, domain 1"/>
    <property type="match status" value="1"/>
</dbReference>
<comment type="caution">
    <text evidence="13">The sequence shown here is derived from an EMBL/GenBank/DDBJ whole genome shotgun (WGS) entry which is preliminary data.</text>
</comment>
<feature type="compositionally biased region" description="Low complexity" evidence="10">
    <location>
        <begin position="361"/>
        <end position="377"/>
    </location>
</feature>
<feature type="region of interest" description="Disordered" evidence="10">
    <location>
        <begin position="361"/>
        <end position="386"/>
    </location>
</feature>
<dbReference type="PROSITE" id="PS51178">
    <property type="entry name" value="PASTA"/>
    <property type="match status" value="2"/>
</dbReference>
<evidence type="ECO:0000256" key="5">
    <source>
        <dbReference type="ARBA" id="ARBA00022777"/>
    </source>
</evidence>
<evidence type="ECO:0000256" key="8">
    <source>
        <dbReference type="ARBA" id="ARBA00048679"/>
    </source>
</evidence>
<name>A0A934W5K6_9MICO</name>
<evidence type="ECO:0000256" key="1">
    <source>
        <dbReference type="ARBA" id="ARBA00012513"/>
    </source>
</evidence>
<evidence type="ECO:0000256" key="6">
    <source>
        <dbReference type="ARBA" id="ARBA00022840"/>
    </source>
</evidence>
<dbReference type="Gene3D" id="3.30.10.20">
    <property type="match status" value="2"/>
</dbReference>
<evidence type="ECO:0000259" key="11">
    <source>
        <dbReference type="PROSITE" id="PS50011"/>
    </source>
</evidence>
<evidence type="ECO:0000256" key="4">
    <source>
        <dbReference type="ARBA" id="ARBA00022741"/>
    </source>
</evidence>
<sequence>MTDARGLIAGRFLLGDLLGSGGFASVFAAVDERSGDAVALKLLHPHLAVDEKATAAFFAEADAAERAAHPGVVLVVDRGSHDAAGQPQAWIALESVAGHTLADVVAARGPLTATDVVDVGRELVAALAAVHHAGLVHRDVTPSNVMLDVDRRGRLRPGTVRLIDFGLCAPAGNPADDTLLGNPAYVSPEHALGLPVDRRSDLYQAGATLYFAVVGRAPFERPSAEAMLRAHVQAPAPVPSVLRPGLPTSLDRLIITALAKAPENRFDGAEEMLTALAVVELSATQSDAETPAGGTTRFTVPGVTTVSLEVKTELLAPARRAPVASSAKVRRRPRIDNAPLWAGVAVVLAVLGLGWAAASGAPGPAPTRSAATATPTPTTTPTPTPTISVIAVDRTRSTVPTLTGLSLGDAQSALAAVGLATGIVTRTDVAAVADTVLSASQPAGSRIDRGTAVDVSVASGSNAVPRVVGLSATAAVDAVRAAGFIPSLIRRVDADHADGTVLSSEPAEAEKAPVGSEVAVLVARAAPIASPTATPSMTPTTGPTQ</sequence>
<dbReference type="PANTHER" id="PTHR43289:SF34">
    <property type="entry name" value="SERINE_THREONINE-PROTEIN KINASE YBDM-RELATED"/>
    <property type="match status" value="1"/>
</dbReference>
<keyword evidence="3" id="KW-0808">Transferase</keyword>
<dbReference type="InterPro" id="IPR005543">
    <property type="entry name" value="PASTA_dom"/>
</dbReference>
<dbReference type="RefSeq" id="WP_200556802.1">
    <property type="nucleotide sequence ID" value="NZ_JAEPES010000004.1"/>
</dbReference>
<feature type="binding site" evidence="9">
    <location>
        <position position="41"/>
    </location>
    <ligand>
        <name>ATP</name>
        <dbReference type="ChEBI" id="CHEBI:30616"/>
    </ligand>
</feature>
<dbReference type="PANTHER" id="PTHR43289">
    <property type="entry name" value="MITOGEN-ACTIVATED PROTEIN KINASE KINASE KINASE 20-RELATED"/>
    <property type="match status" value="1"/>
</dbReference>
<dbReference type="Pfam" id="PF03793">
    <property type="entry name" value="PASTA"/>
    <property type="match status" value="2"/>
</dbReference>
<evidence type="ECO:0000256" key="10">
    <source>
        <dbReference type="SAM" id="MobiDB-lite"/>
    </source>
</evidence>
<dbReference type="InterPro" id="IPR000719">
    <property type="entry name" value="Prot_kinase_dom"/>
</dbReference>
<protein>
    <recommendedName>
        <fullName evidence="1">non-specific serine/threonine protein kinase</fullName>
        <ecNumber evidence="1">2.7.11.1</ecNumber>
    </recommendedName>
</protein>
<dbReference type="EMBL" id="JAEPES010000004">
    <property type="protein sequence ID" value="MBK4348615.1"/>
    <property type="molecule type" value="Genomic_DNA"/>
</dbReference>
<dbReference type="Gene3D" id="1.10.510.10">
    <property type="entry name" value="Transferase(Phosphotransferase) domain 1"/>
    <property type="match status" value="1"/>
</dbReference>
<comment type="catalytic activity">
    <reaction evidence="8">
        <text>L-seryl-[protein] + ATP = O-phospho-L-seryl-[protein] + ADP + H(+)</text>
        <dbReference type="Rhea" id="RHEA:17989"/>
        <dbReference type="Rhea" id="RHEA-COMP:9863"/>
        <dbReference type="Rhea" id="RHEA-COMP:11604"/>
        <dbReference type="ChEBI" id="CHEBI:15378"/>
        <dbReference type="ChEBI" id="CHEBI:29999"/>
        <dbReference type="ChEBI" id="CHEBI:30616"/>
        <dbReference type="ChEBI" id="CHEBI:83421"/>
        <dbReference type="ChEBI" id="CHEBI:456216"/>
        <dbReference type="EC" id="2.7.11.1"/>
    </reaction>
</comment>
<evidence type="ECO:0000256" key="2">
    <source>
        <dbReference type="ARBA" id="ARBA00022527"/>
    </source>
</evidence>
<evidence type="ECO:0000313" key="14">
    <source>
        <dbReference type="Proteomes" id="UP000636458"/>
    </source>
</evidence>
<dbReference type="InterPro" id="IPR017441">
    <property type="entry name" value="Protein_kinase_ATP_BS"/>
</dbReference>
<proteinExistence type="predicted"/>
<dbReference type="InterPro" id="IPR011009">
    <property type="entry name" value="Kinase-like_dom_sf"/>
</dbReference>
<dbReference type="CDD" id="cd06577">
    <property type="entry name" value="PASTA_pknB"/>
    <property type="match status" value="2"/>
</dbReference>
<gene>
    <name evidence="13" type="ORF">IV501_13310</name>
</gene>
<organism evidence="13 14">
    <name type="scientific">Lacisediminihabitans changchengi</name>
    <dbReference type="NCBI Taxonomy" id="2787634"/>
    <lineage>
        <taxon>Bacteria</taxon>
        <taxon>Bacillati</taxon>
        <taxon>Actinomycetota</taxon>
        <taxon>Actinomycetes</taxon>
        <taxon>Micrococcales</taxon>
        <taxon>Microbacteriaceae</taxon>
        <taxon>Lacisediminihabitans</taxon>
    </lineage>
</organism>
<evidence type="ECO:0000313" key="13">
    <source>
        <dbReference type="EMBL" id="MBK4348615.1"/>
    </source>
</evidence>
<dbReference type="PROSITE" id="PS00107">
    <property type="entry name" value="PROTEIN_KINASE_ATP"/>
    <property type="match status" value="1"/>
</dbReference>
<dbReference type="CDD" id="cd14014">
    <property type="entry name" value="STKc_PknB_like"/>
    <property type="match status" value="1"/>
</dbReference>
<dbReference type="SMART" id="SM00740">
    <property type="entry name" value="PASTA"/>
    <property type="match status" value="2"/>
</dbReference>
<keyword evidence="6 9" id="KW-0067">ATP-binding</keyword>
<dbReference type="GO" id="GO:0004674">
    <property type="term" value="F:protein serine/threonine kinase activity"/>
    <property type="evidence" value="ECO:0007669"/>
    <property type="project" value="UniProtKB-KW"/>
</dbReference>
<dbReference type="SUPFAM" id="SSF56112">
    <property type="entry name" value="Protein kinase-like (PK-like)"/>
    <property type="match status" value="1"/>
</dbReference>
<evidence type="ECO:0000256" key="9">
    <source>
        <dbReference type="PROSITE-ProRule" id="PRU10141"/>
    </source>
</evidence>
<comment type="catalytic activity">
    <reaction evidence="7">
        <text>L-threonyl-[protein] + ATP = O-phospho-L-threonyl-[protein] + ADP + H(+)</text>
        <dbReference type="Rhea" id="RHEA:46608"/>
        <dbReference type="Rhea" id="RHEA-COMP:11060"/>
        <dbReference type="Rhea" id="RHEA-COMP:11605"/>
        <dbReference type="ChEBI" id="CHEBI:15378"/>
        <dbReference type="ChEBI" id="CHEBI:30013"/>
        <dbReference type="ChEBI" id="CHEBI:30616"/>
        <dbReference type="ChEBI" id="CHEBI:61977"/>
        <dbReference type="ChEBI" id="CHEBI:456216"/>
        <dbReference type="EC" id="2.7.11.1"/>
    </reaction>
</comment>
<feature type="domain" description="PASTA" evidence="12">
    <location>
        <begin position="393"/>
        <end position="459"/>
    </location>
</feature>
<keyword evidence="4 9" id="KW-0547">Nucleotide-binding</keyword>
<evidence type="ECO:0000259" key="12">
    <source>
        <dbReference type="PROSITE" id="PS51178"/>
    </source>
</evidence>
<dbReference type="InterPro" id="IPR008266">
    <property type="entry name" value="Tyr_kinase_AS"/>
</dbReference>
<accession>A0A934W5K6</accession>
<dbReference type="EC" id="2.7.11.1" evidence="1"/>